<dbReference type="OrthoDB" id="5180013at2"/>
<dbReference type="Proteomes" id="UP000449846">
    <property type="component" value="Unassembled WGS sequence"/>
</dbReference>
<gene>
    <name evidence="1" type="ORF">GL300_17655</name>
</gene>
<comment type="caution">
    <text evidence="1">The sequence shown here is derived from an EMBL/GenBank/DDBJ whole genome shotgun (WGS) entry which is preliminary data.</text>
</comment>
<evidence type="ECO:0008006" key="3">
    <source>
        <dbReference type="Google" id="ProtNLM"/>
    </source>
</evidence>
<dbReference type="Gene3D" id="3.40.50.450">
    <property type="match status" value="1"/>
</dbReference>
<dbReference type="AlphaFoldDB" id="A0A844HM88"/>
<accession>A0A844HM88</accession>
<dbReference type="EMBL" id="WMIG01000012">
    <property type="protein sequence ID" value="MTH61040.1"/>
    <property type="molecule type" value="Genomic_DNA"/>
</dbReference>
<dbReference type="RefSeq" id="WP_155040977.1">
    <property type="nucleotide sequence ID" value="NZ_JBHGCD010000021.1"/>
</dbReference>
<evidence type="ECO:0000313" key="2">
    <source>
        <dbReference type="Proteomes" id="UP000449846"/>
    </source>
</evidence>
<organism evidence="1 2">
    <name type="scientific">Paracoccus litorisediminis</name>
    <dbReference type="NCBI Taxonomy" id="2006130"/>
    <lineage>
        <taxon>Bacteria</taxon>
        <taxon>Pseudomonadati</taxon>
        <taxon>Pseudomonadota</taxon>
        <taxon>Alphaproteobacteria</taxon>
        <taxon>Rhodobacterales</taxon>
        <taxon>Paracoccaceae</taxon>
        <taxon>Paracoccus</taxon>
    </lineage>
</organism>
<protein>
    <recommendedName>
        <fullName evidence="3">DNA recombination-mediator protein A</fullName>
    </recommendedName>
</protein>
<reference evidence="1 2" key="1">
    <citation type="submission" date="2019-11" db="EMBL/GenBank/DDBJ databases">
        <authorList>
            <person name="Dong K."/>
        </authorList>
    </citation>
    <scope>NUCLEOTIDE SEQUENCE [LARGE SCALE GENOMIC DNA]</scope>
    <source>
        <strain evidence="1 2">NBRC 112902</strain>
    </source>
</reference>
<evidence type="ECO:0000313" key="1">
    <source>
        <dbReference type="EMBL" id="MTH61040.1"/>
    </source>
</evidence>
<proteinExistence type="predicted"/>
<keyword evidence="2" id="KW-1185">Reference proteome</keyword>
<name>A0A844HM88_9RHOB</name>
<sequence>MTDGPGRAQPRFPADKEGPISAAIHDALSGWQVRAGDIGICGAARGGDILFAEHCLTLGATVHLFLPLPEDAFLESSVSLPRAIDLDWEQRFRNLCAASVVHWPTSARDPAEPTEQPFVRNNAIMLAYARESAPIAPHVLLLWDGKSPDGNGGTAEIARATRHVAHRIIIDPADF</sequence>